<dbReference type="InterPro" id="IPR011249">
    <property type="entry name" value="Metalloenz_LuxS/M16"/>
</dbReference>
<feature type="domain" description="Peptidase M16 N-terminal" evidence="1">
    <location>
        <begin position="64"/>
        <end position="177"/>
    </location>
</feature>
<organism evidence="3 4">
    <name type="scientific">Youxingia wuxianensis</name>
    <dbReference type="NCBI Taxonomy" id="2763678"/>
    <lineage>
        <taxon>Bacteria</taxon>
        <taxon>Bacillati</taxon>
        <taxon>Bacillota</taxon>
        <taxon>Clostridia</taxon>
        <taxon>Eubacteriales</taxon>
        <taxon>Oscillospiraceae</taxon>
        <taxon>Youxingia</taxon>
    </lineage>
</organism>
<dbReference type="RefSeq" id="WP_262394906.1">
    <property type="nucleotide sequence ID" value="NZ_JACRTD010000003.1"/>
</dbReference>
<evidence type="ECO:0000313" key="3">
    <source>
        <dbReference type="EMBL" id="MBC8585127.1"/>
    </source>
</evidence>
<dbReference type="InterPro" id="IPR007863">
    <property type="entry name" value="Peptidase_M16_C"/>
</dbReference>
<reference evidence="3" key="1">
    <citation type="submission" date="2020-08" db="EMBL/GenBank/DDBJ databases">
        <title>Genome public.</title>
        <authorList>
            <person name="Liu C."/>
            <person name="Sun Q."/>
        </authorList>
    </citation>
    <scope>NUCLEOTIDE SEQUENCE</scope>
    <source>
        <strain evidence="3">NSJ-64</strain>
    </source>
</reference>
<comment type="caution">
    <text evidence="3">The sequence shown here is derived from an EMBL/GenBank/DDBJ whole genome shotgun (WGS) entry which is preliminary data.</text>
</comment>
<feature type="domain" description="Peptidase M16 C-terminal" evidence="2">
    <location>
        <begin position="184"/>
        <end position="360"/>
    </location>
</feature>
<dbReference type="InterPro" id="IPR050361">
    <property type="entry name" value="MPP/UQCRC_Complex"/>
</dbReference>
<evidence type="ECO:0000259" key="2">
    <source>
        <dbReference type="Pfam" id="PF05193"/>
    </source>
</evidence>
<dbReference type="EMBL" id="JACRTD010000003">
    <property type="protein sequence ID" value="MBC8585127.1"/>
    <property type="molecule type" value="Genomic_DNA"/>
</dbReference>
<accession>A0A926ER53</accession>
<sequence>MQEVIKSQQLNQEIVKVQHPSGLTLLLCPMKGFSTAYATFTTQYGSVDTAFKTQDDDEMLQVPQGIAHFLEHKMFENENGEDAFASYAKTGASANAYTTFDKTAYLFSCTDNFQQSLEVLLDFVQRPYFTKESVEKEQGIIGQEIKMYNDDGDWRVYFNLLGALYQNHPVRIDIAGTVESISEIDADLLYRCYHTFYNLNNMVLCVAGNFEIDTVLKVADKLLKPAEKKIKIERGTYQEPEQVNKALVEQKLAVATPLFQLGFKGKSKDAASNLRNQVLDEILADIIAGEASELYSKMYDAGLINSTFSSEIMAGRDYMCSIFSGESRDPKKVAQMIKEEISRLQKEGLDKEMVELCKRATYGRYIGMYSRVEAVAGLMAITHFADVNMYEFLDIVAGASIKTLTERLSVAFDTTKSALSIVYPLDEN</sequence>
<keyword evidence="4" id="KW-1185">Reference proteome</keyword>
<dbReference type="Gene3D" id="3.30.830.10">
    <property type="entry name" value="Metalloenzyme, LuxS/M16 peptidase-like"/>
    <property type="match status" value="2"/>
</dbReference>
<evidence type="ECO:0000313" key="4">
    <source>
        <dbReference type="Proteomes" id="UP000623678"/>
    </source>
</evidence>
<dbReference type="Pfam" id="PF00675">
    <property type="entry name" value="Peptidase_M16"/>
    <property type="match status" value="1"/>
</dbReference>
<dbReference type="PANTHER" id="PTHR11851">
    <property type="entry name" value="METALLOPROTEASE"/>
    <property type="match status" value="1"/>
</dbReference>
<dbReference type="PANTHER" id="PTHR11851:SF134">
    <property type="entry name" value="ZINC-DEPENDENT PROTEASE"/>
    <property type="match status" value="1"/>
</dbReference>
<name>A0A926ER53_9FIRM</name>
<dbReference type="Pfam" id="PF05193">
    <property type="entry name" value="Peptidase_M16_C"/>
    <property type="match status" value="1"/>
</dbReference>
<proteinExistence type="predicted"/>
<dbReference type="SUPFAM" id="SSF63411">
    <property type="entry name" value="LuxS/MPP-like metallohydrolase"/>
    <property type="match status" value="2"/>
</dbReference>
<protein>
    <submittedName>
        <fullName evidence="3">Insulinase family protein</fullName>
    </submittedName>
</protein>
<dbReference type="InterPro" id="IPR011765">
    <property type="entry name" value="Pept_M16_N"/>
</dbReference>
<evidence type="ECO:0000259" key="1">
    <source>
        <dbReference type="Pfam" id="PF00675"/>
    </source>
</evidence>
<gene>
    <name evidence="3" type="ORF">H8705_05975</name>
</gene>
<dbReference type="AlphaFoldDB" id="A0A926ER53"/>
<dbReference type="Proteomes" id="UP000623678">
    <property type="component" value="Unassembled WGS sequence"/>
</dbReference>
<dbReference type="NCBIfam" id="NF047421">
    <property type="entry name" value="YfmH_fam"/>
    <property type="match status" value="1"/>
</dbReference>
<dbReference type="GO" id="GO:0046872">
    <property type="term" value="F:metal ion binding"/>
    <property type="evidence" value="ECO:0007669"/>
    <property type="project" value="InterPro"/>
</dbReference>